<dbReference type="InterPro" id="IPR000719">
    <property type="entry name" value="Prot_kinase_dom"/>
</dbReference>
<dbReference type="GO" id="GO:0000408">
    <property type="term" value="C:EKC/KEOPS complex"/>
    <property type="evidence" value="ECO:0007669"/>
    <property type="project" value="TreeGrafter"/>
</dbReference>
<dbReference type="InterPro" id="IPR011009">
    <property type="entry name" value="Kinase-like_dom_sf"/>
</dbReference>
<evidence type="ECO:0000256" key="28">
    <source>
        <dbReference type="ARBA" id="ARBA00048679"/>
    </source>
</evidence>
<dbReference type="EC" id="2.7.11.1" evidence="7"/>
<proteinExistence type="inferred from homology"/>
<keyword evidence="23" id="KW-0804">Transcription</keyword>
<evidence type="ECO:0000256" key="14">
    <source>
        <dbReference type="ARBA" id="ARBA00022679"/>
    </source>
</evidence>
<evidence type="ECO:0000256" key="15">
    <source>
        <dbReference type="ARBA" id="ARBA00022694"/>
    </source>
</evidence>
<evidence type="ECO:0000256" key="12">
    <source>
        <dbReference type="ARBA" id="ARBA00022527"/>
    </source>
</evidence>
<dbReference type="GO" id="GO:0005829">
    <property type="term" value="C:cytosol"/>
    <property type="evidence" value="ECO:0007669"/>
    <property type="project" value="TreeGrafter"/>
</dbReference>
<dbReference type="FunFam" id="3.30.200.20:FF:000603">
    <property type="entry name" value="EKC/KEOPS complex subunit bud32"/>
    <property type="match status" value="1"/>
</dbReference>
<evidence type="ECO:0000256" key="11">
    <source>
        <dbReference type="ARBA" id="ARBA00022490"/>
    </source>
</evidence>
<dbReference type="Gene3D" id="3.30.200.20">
    <property type="entry name" value="Phosphorylase Kinase, domain 1"/>
    <property type="match status" value="1"/>
</dbReference>
<evidence type="ECO:0000256" key="19">
    <source>
        <dbReference type="ARBA" id="ARBA00022840"/>
    </source>
</evidence>
<evidence type="ECO:0000256" key="22">
    <source>
        <dbReference type="ARBA" id="ARBA00023159"/>
    </source>
</evidence>
<evidence type="ECO:0000313" key="31">
    <source>
        <dbReference type="EMBL" id="KAF2278678.1"/>
    </source>
</evidence>
<evidence type="ECO:0000256" key="16">
    <source>
        <dbReference type="ARBA" id="ARBA00022741"/>
    </source>
</evidence>
<dbReference type="PANTHER" id="PTHR12209:SF0">
    <property type="entry name" value="EKC_KEOPS COMPLEX SUBUNIT TP53RK"/>
    <property type="match status" value="1"/>
</dbReference>
<comment type="subcellular location">
    <subcellularLocation>
        <location evidence="4">Chromosome</location>
        <location evidence="4">Telomere</location>
    </subcellularLocation>
    <subcellularLocation>
        <location evidence="3">Cytoplasm</location>
    </subcellularLocation>
    <subcellularLocation>
        <location evidence="2">Nucleus</location>
    </subcellularLocation>
</comment>
<keyword evidence="14" id="KW-0808">Transferase</keyword>
<dbReference type="GO" id="GO:0016787">
    <property type="term" value="F:hydrolase activity"/>
    <property type="evidence" value="ECO:0007669"/>
    <property type="project" value="UniProtKB-KW"/>
</dbReference>
<keyword evidence="21" id="KW-0805">Transcription regulation</keyword>
<evidence type="ECO:0000256" key="18">
    <source>
        <dbReference type="ARBA" id="ARBA00022801"/>
    </source>
</evidence>
<evidence type="ECO:0000256" key="13">
    <source>
        <dbReference type="ARBA" id="ARBA00022553"/>
    </source>
</evidence>
<dbReference type="Gene3D" id="1.10.510.10">
    <property type="entry name" value="Transferase(Phosphotransferase) domain 1"/>
    <property type="match status" value="1"/>
</dbReference>
<dbReference type="SUPFAM" id="SSF56112">
    <property type="entry name" value="Protein kinase-like (PK-like)"/>
    <property type="match status" value="1"/>
</dbReference>
<evidence type="ECO:0000256" key="6">
    <source>
        <dbReference type="ARBA" id="ARBA00011534"/>
    </source>
</evidence>
<gene>
    <name evidence="31" type="ORF">EI97DRAFT_430940</name>
</gene>
<keyword evidence="16" id="KW-0547">Nucleotide-binding</keyword>
<keyword evidence="12" id="KW-0723">Serine/threonine-protein kinase</keyword>
<evidence type="ECO:0000259" key="30">
    <source>
        <dbReference type="PROSITE" id="PS50011"/>
    </source>
</evidence>
<dbReference type="GO" id="GO:0005634">
    <property type="term" value="C:nucleus"/>
    <property type="evidence" value="ECO:0007669"/>
    <property type="project" value="UniProtKB-SubCell"/>
</dbReference>
<dbReference type="GO" id="GO:0004674">
    <property type="term" value="F:protein serine/threonine kinase activity"/>
    <property type="evidence" value="ECO:0007669"/>
    <property type="project" value="UniProtKB-KW"/>
</dbReference>
<evidence type="ECO:0000256" key="23">
    <source>
        <dbReference type="ARBA" id="ARBA00023163"/>
    </source>
</evidence>
<dbReference type="RefSeq" id="XP_033656217.1">
    <property type="nucleotide sequence ID" value="XM_033797816.1"/>
</dbReference>
<feature type="region of interest" description="Disordered" evidence="29">
    <location>
        <begin position="1"/>
        <end position="54"/>
    </location>
</feature>
<dbReference type="EMBL" id="ML986487">
    <property type="protein sequence ID" value="KAF2278678.1"/>
    <property type="molecule type" value="Genomic_DNA"/>
</dbReference>
<keyword evidence="10" id="KW-0158">Chromosome</keyword>
<dbReference type="PROSITE" id="PS00109">
    <property type="entry name" value="PROTEIN_KINASE_TYR"/>
    <property type="match status" value="1"/>
</dbReference>
<dbReference type="FunFam" id="1.10.510.10:FF:000845">
    <property type="entry name" value="Probable bifunctional tRNA threonylcarbamoyladenosine biosynthesis protein"/>
    <property type="match status" value="1"/>
</dbReference>
<evidence type="ECO:0000256" key="29">
    <source>
        <dbReference type="SAM" id="MobiDB-lite"/>
    </source>
</evidence>
<evidence type="ECO:0000256" key="7">
    <source>
        <dbReference type="ARBA" id="ARBA00012513"/>
    </source>
</evidence>
<evidence type="ECO:0000256" key="8">
    <source>
        <dbReference type="ARBA" id="ARBA00013948"/>
    </source>
</evidence>
<dbReference type="Proteomes" id="UP000800097">
    <property type="component" value="Unassembled WGS sequence"/>
</dbReference>
<keyword evidence="19" id="KW-0067">ATP-binding</keyword>
<keyword evidence="32" id="KW-1185">Reference proteome</keyword>
<evidence type="ECO:0000256" key="21">
    <source>
        <dbReference type="ARBA" id="ARBA00023015"/>
    </source>
</evidence>
<evidence type="ECO:0000256" key="3">
    <source>
        <dbReference type="ARBA" id="ARBA00004496"/>
    </source>
</evidence>
<evidence type="ECO:0000256" key="9">
    <source>
        <dbReference type="ARBA" id="ARBA00019973"/>
    </source>
</evidence>
<keyword evidence="20" id="KW-0779">Telomere</keyword>
<feature type="domain" description="Protein kinase" evidence="30">
    <location>
        <begin position="53"/>
        <end position="323"/>
    </location>
</feature>
<reference evidence="31" key="1">
    <citation type="journal article" date="2020" name="Stud. Mycol.">
        <title>101 Dothideomycetes genomes: a test case for predicting lifestyles and emergence of pathogens.</title>
        <authorList>
            <person name="Haridas S."/>
            <person name="Albert R."/>
            <person name="Binder M."/>
            <person name="Bloem J."/>
            <person name="Labutti K."/>
            <person name="Salamov A."/>
            <person name="Andreopoulos B."/>
            <person name="Baker S."/>
            <person name="Barry K."/>
            <person name="Bills G."/>
            <person name="Bluhm B."/>
            <person name="Cannon C."/>
            <person name="Castanera R."/>
            <person name="Culley D."/>
            <person name="Daum C."/>
            <person name="Ezra D."/>
            <person name="Gonzalez J."/>
            <person name="Henrissat B."/>
            <person name="Kuo A."/>
            <person name="Liang C."/>
            <person name="Lipzen A."/>
            <person name="Lutzoni F."/>
            <person name="Magnuson J."/>
            <person name="Mondo S."/>
            <person name="Nolan M."/>
            <person name="Ohm R."/>
            <person name="Pangilinan J."/>
            <person name="Park H.-J."/>
            <person name="Ramirez L."/>
            <person name="Alfaro M."/>
            <person name="Sun H."/>
            <person name="Tritt A."/>
            <person name="Yoshinaga Y."/>
            <person name="Zwiers L.-H."/>
            <person name="Turgeon B."/>
            <person name="Goodwin S."/>
            <person name="Spatafora J."/>
            <person name="Crous P."/>
            <person name="Grigoriev I."/>
        </authorList>
    </citation>
    <scope>NUCLEOTIDE SEQUENCE</scope>
    <source>
        <strain evidence="31">CBS 379.55</strain>
    </source>
</reference>
<keyword evidence="15" id="KW-0819">tRNA processing</keyword>
<evidence type="ECO:0000256" key="10">
    <source>
        <dbReference type="ARBA" id="ARBA00022454"/>
    </source>
</evidence>
<evidence type="ECO:0000256" key="4">
    <source>
        <dbReference type="ARBA" id="ARBA00004574"/>
    </source>
</evidence>
<keyword evidence="11" id="KW-0963">Cytoplasm</keyword>
<evidence type="ECO:0000256" key="27">
    <source>
        <dbReference type="ARBA" id="ARBA00047899"/>
    </source>
</evidence>
<dbReference type="OrthoDB" id="3399at2759"/>
<comment type="similarity">
    <text evidence="5">Belongs to the protein kinase superfamily. BUD32 family.</text>
</comment>
<dbReference type="GO" id="GO:0008033">
    <property type="term" value="P:tRNA processing"/>
    <property type="evidence" value="ECO:0007669"/>
    <property type="project" value="UniProtKB-KW"/>
</dbReference>
<keyword evidence="24" id="KW-0539">Nucleus</keyword>
<comment type="catalytic activity">
    <reaction evidence="27">
        <text>L-threonyl-[protein] + ATP = O-phospho-L-threonyl-[protein] + ADP + H(+)</text>
        <dbReference type="Rhea" id="RHEA:46608"/>
        <dbReference type="Rhea" id="RHEA-COMP:11060"/>
        <dbReference type="Rhea" id="RHEA-COMP:11605"/>
        <dbReference type="ChEBI" id="CHEBI:15378"/>
        <dbReference type="ChEBI" id="CHEBI:30013"/>
        <dbReference type="ChEBI" id="CHEBI:30616"/>
        <dbReference type="ChEBI" id="CHEBI:61977"/>
        <dbReference type="ChEBI" id="CHEBI:456216"/>
        <dbReference type="EC" id="2.7.11.1"/>
    </reaction>
</comment>
<dbReference type="GeneID" id="54550991"/>
<keyword evidence="18" id="KW-0378">Hydrolase</keyword>
<keyword evidence="22" id="KW-0010">Activator</keyword>
<comment type="subunit">
    <text evidence="6">Component of the EKC/KEOPS complex composed of at least BUD32, CGI121, GON7, KAE1 and PCC1; the whole complex dimerizes.</text>
</comment>
<evidence type="ECO:0000256" key="24">
    <source>
        <dbReference type="ARBA" id="ARBA00023242"/>
    </source>
</evidence>
<keyword evidence="17 31" id="KW-0418">Kinase</keyword>
<keyword evidence="13" id="KW-0597">Phosphoprotein</keyword>
<evidence type="ECO:0000256" key="20">
    <source>
        <dbReference type="ARBA" id="ARBA00022895"/>
    </source>
</evidence>
<evidence type="ECO:0000256" key="17">
    <source>
        <dbReference type="ARBA" id="ARBA00022777"/>
    </source>
</evidence>
<accession>A0A6A6JS36</accession>
<evidence type="ECO:0000256" key="26">
    <source>
        <dbReference type="ARBA" id="ARBA00033194"/>
    </source>
</evidence>
<name>A0A6A6JS36_WESOR</name>
<protein>
    <recommendedName>
        <fullName evidence="9">EKC/KEOPS complex subunit BUD32</fullName>
        <ecNumber evidence="7">2.7.11.1</ecNumber>
    </recommendedName>
    <alternativeName>
        <fullName evidence="25 26">Atypical Serine/threonine protein kinase BUD32</fullName>
    </alternativeName>
    <alternativeName>
        <fullName evidence="8">EKC/KEOPS complex subunit bud32</fullName>
    </alternativeName>
</protein>
<dbReference type="PROSITE" id="PS50011">
    <property type="entry name" value="PROTEIN_KINASE_DOM"/>
    <property type="match status" value="1"/>
</dbReference>
<evidence type="ECO:0000313" key="32">
    <source>
        <dbReference type="Proteomes" id="UP000800097"/>
    </source>
</evidence>
<dbReference type="InterPro" id="IPR008266">
    <property type="entry name" value="Tyr_kinase_AS"/>
</dbReference>
<sequence>MPPEPTTDNPSTTSTSTSPSEQLLQEQQQEQQQQPQPQTHTHHTLPPPFTHTPTPLIPLTQGAEALVYRTTFLTPSTPAILKYRPPKPYRHPTLDRRLTKARLLAEARVLVRCRREGVAVPAVLGGDWEAGWLCLEFVAGETVRRVLDWWVEREGWRVKGKEGEGEGEEGEGEGEERDEAMLDLMRKIGRAVGKLHTTGVVHGDLTTSNIMLRPSSPSPPTSTSPNASPNVDEEEEDVSAYLAGTIVLIDFGLAAQSLRQTQEEDRAVDLYVLERAFAATHPTAERLFGEVLRAYGESYPGAKASLRRLEGVRLRGRKRSMLG</sequence>
<dbReference type="AlphaFoldDB" id="A0A6A6JS36"/>
<dbReference type="PANTHER" id="PTHR12209">
    <property type="entry name" value="NON-SPECIFIC SERINE/THREONINE PROTEIN KINASE"/>
    <property type="match status" value="1"/>
</dbReference>
<comment type="function">
    <text evidence="1">Component of the EKC/KEOPS complex that is required for the formation of a threonylcarbamoyl group on adenosine at position 37 (t(6)A37) in tRNAs that read codons beginning with adenine. The complex is probably involved in the transfer of the threonylcarbamoyl moiety of threonylcarbamoyl-AMP (TC-AMP) to the N6 group of A37. BUD32 has ATPase activity in the context of the EKC/KEOPS complex and likely plays a supporting role to the catalytic subunit KAE1. The EKC/KEOPS complex also promotes both telomere uncapping and telomere elongation. The complex is required for efficient recruitment of transcriptional coactivators.</text>
</comment>
<evidence type="ECO:0000256" key="25">
    <source>
        <dbReference type="ARBA" id="ARBA00030980"/>
    </source>
</evidence>
<dbReference type="GO" id="GO:0000781">
    <property type="term" value="C:chromosome, telomeric region"/>
    <property type="evidence" value="ECO:0007669"/>
    <property type="project" value="UniProtKB-SubCell"/>
</dbReference>
<comment type="catalytic activity">
    <reaction evidence="28">
        <text>L-seryl-[protein] + ATP = O-phospho-L-seryl-[protein] + ADP + H(+)</text>
        <dbReference type="Rhea" id="RHEA:17989"/>
        <dbReference type="Rhea" id="RHEA-COMP:9863"/>
        <dbReference type="Rhea" id="RHEA-COMP:11604"/>
        <dbReference type="ChEBI" id="CHEBI:15378"/>
        <dbReference type="ChEBI" id="CHEBI:29999"/>
        <dbReference type="ChEBI" id="CHEBI:30616"/>
        <dbReference type="ChEBI" id="CHEBI:83421"/>
        <dbReference type="ChEBI" id="CHEBI:456216"/>
        <dbReference type="EC" id="2.7.11.1"/>
    </reaction>
</comment>
<dbReference type="GO" id="GO:0005524">
    <property type="term" value="F:ATP binding"/>
    <property type="evidence" value="ECO:0007669"/>
    <property type="project" value="UniProtKB-KW"/>
</dbReference>
<organism evidence="31 32">
    <name type="scientific">Westerdykella ornata</name>
    <dbReference type="NCBI Taxonomy" id="318751"/>
    <lineage>
        <taxon>Eukaryota</taxon>
        <taxon>Fungi</taxon>
        <taxon>Dikarya</taxon>
        <taxon>Ascomycota</taxon>
        <taxon>Pezizomycotina</taxon>
        <taxon>Dothideomycetes</taxon>
        <taxon>Pleosporomycetidae</taxon>
        <taxon>Pleosporales</taxon>
        <taxon>Sporormiaceae</taxon>
        <taxon>Westerdykella</taxon>
    </lineage>
</organism>
<evidence type="ECO:0000256" key="5">
    <source>
        <dbReference type="ARBA" id="ARBA00010630"/>
    </source>
</evidence>
<feature type="region of interest" description="Disordered" evidence="29">
    <location>
        <begin position="206"/>
        <end position="236"/>
    </location>
</feature>
<dbReference type="GO" id="GO:0070525">
    <property type="term" value="P:tRNA threonylcarbamoyladenosine metabolic process"/>
    <property type="evidence" value="ECO:0007669"/>
    <property type="project" value="TreeGrafter"/>
</dbReference>
<evidence type="ECO:0000256" key="1">
    <source>
        <dbReference type="ARBA" id="ARBA00003747"/>
    </source>
</evidence>
<feature type="compositionally biased region" description="Low complexity" evidence="29">
    <location>
        <begin position="1"/>
        <end position="39"/>
    </location>
</feature>
<evidence type="ECO:0000256" key="2">
    <source>
        <dbReference type="ARBA" id="ARBA00004123"/>
    </source>
</evidence>